<dbReference type="AlphaFoldDB" id="A0A381QES1"/>
<organism evidence="1">
    <name type="scientific">marine metagenome</name>
    <dbReference type="NCBI Taxonomy" id="408172"/>
    <lineage>
        <taxon>unclassified sequences</taxon>
        <taxon>metagenomes</taxon>
        <taxon>ecological metagenomes</taxon>
    </lineage>
</organism>
<accession>A0A381QES1</accession>
<evidence type="ECO:0000313" key="1">
    <source>
        <dbReference type="EMBL" id="SUZ77384.1"/>
    </source>
</evidence>
<dbReference type="EMBL" id="UINC01001315">
    <property type="protein sequence ID" value="SUZ77384.1"/>
    <property type="molecule type" value="Genomic_DNA"/>
</dbReference>
<sequence length="65" mass="6623">MDLVVKAVKVDGVEIMDSPAIELGKNRAIAVDICDMVDSATLTKIPSGENVGTMICNSGGVGSDA</sequence>
<name>A0A381QES1_9ZZZZ</name>
<reference evidence="1" key="1">
    <citation type="submission" date="2018-05" db="EMBL/GenBank/DDBJ databases">
        <authorList>
            <person name="Lanie J.A."/>
            <person name="Ng W.-L."/>
            <person name="Kazmierczak K.M."/>
            <person name="Andrzejewski T.M."/>
            <person name="Davidsen T.M."/>
            <person name="Wayne K.J."/>
            <person name="Tettelin H."/>
            <person name="Glass J.I."/>
            <person name="Rusch D."/>
            <person name="Podicherti R."/>
            <person name="Tsui H.-C.T."/>
            <person name="Winkler M.E."/>
        </authorList>
    </citation>
    <scope>NUCLEOTIDE SEQUENCE</scope>
</reference>
<gene>
    <name evidence="1" type="ORF">METZ01_LOCUS30238</name>
</gene>
<proteinExistence type="predicted"/>
<protein>
    <submittedName>
        <fullName evidence="1">Uncharacterized protein</fullName>
    </submittedName>
</protein>